<organism evidence="2 3">
    <name type="scientific">Ceratitis capitata</name>
    <name type="common">Mediterranean fruit fly</name>
    <name type="synonym">Tephritis capitata</name>
    <dbReference type="NCBI Taxonomy" id="7213"/>
    <lineage>
        <taxon>Eukaryota</taxon>
        <taxon>Metazoa</taxon>
        <taxon>Ecdysozoa</taxon>
        <taxon>Arthropoda</taxon>
        <taxon>Hexapoda</taxon>
        <taxon>Insecta</taxon>
        <taxon>Pterygota</taxon>
        <taxon>Neoptera</taxon>
        <taxon>Endopterygota</taxon>
        <taxon>Diptera</taxon>
        <taxon>Brachycera</taxon>
        <taxon>Muscomorpha</taxon>
        <taxon>Tephritoidea</taxon>
        <taxon>Tephritidae</taxon>
        <taxon>Ceratitis</taxon>
        <taxon>Ceratitis</taxon>
    </lineage>
</organism>
<gene>
    <name evidence="2" type="ORF">CCAP1982_LOCUS8693</name>
</gene>
<dbReference type="AlphaFoldDB" id="A0A811UN97"/>
<feature type="compositionally biased region" description="Polar residues" evidence="1">
    <location>
        <begin position="102"/>
        <end position="120"/>
    </location>
</feature>
<evidence type="ECO:0000313" key="2">
    <source>
        <dbReference type="EMBL" id="CAD7000201.1"/>
    </source>
</evidence>
<evidence type="ECO:0000313" key="3">
    <source>
        <dbReference type="Proteomes" id="UP000606786"/>
    </source>
</evidence>
<protein>
    <submittedName>
        <fullName evidence="2">(Mediterranean fruit fly) hypothetical protein</fullName>
    </submittedName>
</protein>
<dbReference type="EMBL" id="CAJHJT010000012">
    <property type="protein sequence ID" value="CAD7000201.1"/>
    <property type="molecule type" value="Genomic_DNA"/>
</dbReference>
<evidence type="ECO:0000256" key="1">
    <source>
        <dbReference type="SAM" id="MobiDB-lite"/>
    </source>
</evidence>
<sequence>MPPFRYPKASSAETLVLSPSNLDFPYTFALLFLLRSLCGSYARLVPCDLQQFPTLVHHCRLTLKHATCNNTAIATATSIIISSYSNSNSRQTISMTFKHPQAISNGSNSKQQQQPHLDRN</sequence>
<dbReference type="Proteomes" id="UP000606786">
    <property type="component" value="Unassembled WGS sequence"/>
</dbReference>
<accession>A0A811UN97</accession>
<proteinExistence type="predicted"/>
<feature type="region of interest" description="Disordered" evidence="1">
    <location>
        <begin position="95"/>
        <end position="120"/>
    </location>
</feature>
<reference evidence="2" key="1">
    <citation type="submission" date="2020-11" db="EMBL/GenBank/DDBJ databases">
        <authorList>
            <person name="Whitehead M."/>
        </authorList>
    </citation>
    <scope>NUCLEOTIDE SEQUENCE</scope>
    <source>
        <strain evidence="2">EGII</strain>
    </source>
</reference>
<comment type="caution">
    <text evidence="2">The sequence shown here is derived from an EMBL/GenBank/DDBJ whole genome shotgun (WGS) entry which is preliminary data.</text>
</comment>
<keyword evidence="3" id="KW-1185">Reference proteome</keyword>
<name>A0A811UN97_CERCA</name>